<dbReference type="AlphaFoldDB" id="A0A172TTN2"/>
<organism evidence="1 2">
    <name type="scientific">Flavisolibacter tropicus</name>
    <dbReference type="NCBI Taxonomy" id="1492898"/>
    <lineage>
        <taxon>Bacteria</taxon>
        <taxon>Pseudomonadati</taxon>
        <taxon>Bacteroidota</taxon>
        <taxon>Chitinophagia</taxon>
        <taxon>Chitinophagales</taxon>
        <taxon>Chitinophagaceae</taxon>
        <taxon>Flavisolibacter</taxon>
    </lineage>
</organism>
<dbReference type="EMBL" id="CP011390">
    <property type="protein sequence ID" value="ANE50390.1"/>
    <property type="molecule type" value="Genomic_DNA"/>
</dbReference>
<dbReference type="STRING" id="1492898.SY85_07670"/>
<dbReference type="Proteomes" id="UP000077177">
    <property type="component" value="Chromosome"/>
</dbReference>
<gene>
    <name evidence="1" type="ORF">SY85_07670</name>
</gene>
<dbReference type="Pfam" id="PF20559">
    <property type="entry name" value="DUF6770"/>
    <property type="match status" value="1"/>
</dbReference>
<dbReference type="KEGG" id="fla:SY85_07670"/>
<name>A0A172TTN2_9BACT</name>
<accession>A0A172TTN2</accession>
<evidence type="ECO:0000313" key="1">
    <source>
        <dbReference type="EMBL" id="ANE50390.1"/>
    </source>
</evidence>
<protein>
    <submittedName>
        <fullName evidence="1">Uncharacterized protein</fullName>
    </submittedName>
</protein>
<keyword evidence="2" id="KW-1185">Reference proteome</keyword>
<dbReference type="InterPro" id="IPR046661">
    <property type="entry name" value="DUF6770"/>
</dbReference>
<reference evidence="1 2" key="2">
    <citation type="journal article" date="2016" name="Int. J. Syst. Evol. Microbiol.">
        <title>Flavisolibacter tropicus sp. nov., isolated from tropical soil.</title>
        <authorList>
            <person name="Lee J.J."/>
            <person name="Kang M.S."/>
            <person name="Kim G.S."/>
            <person name="Lee C.S."/>
            <person name="Lim S."/>
            <person name="Lee J."/>
            <person name="Roh S.H."/>
            <person name="Kang H."/>
            <person name="Ha J.M."/>
            <person name="Bae S."/>
            <person name="Jung H.Y."/>
            <person name="Kim M.K."/>
        </authorList>
    </citation>
    <scope>NUCLEOTIDE SEQUENCE [LARGE SCALE GENOMIC DNA]</scope>
    <source>
        <strain evidence="1 2">LCS9</strain>
    </source>
</reference>
<proteinExistence type="predicted"/>
<reference evidence="2" key="1">
    <citation type="submission" date="2015-01" db="EMBL/GenBank/DDBJ databases">
        <title>Flavisolibacter sp./LCS9/ whole genome sequencing.</title>
        <authorList>
            <person name="Kim M.K."/>
            <person name="Srinivasan S."/>
            <person name="Lee J.-J."/>
        </authorList>
    </citation>
    <scope>NUCLEOTIDE SEQUENCE [LARGE SCALE GENOMIC DNA]</scope>
    <source>
        <strain evidence="2">LCS9</strain>
    </source>
</reference>
<sequence length="517" mass="58555">MMLCSLLWAATAWSQSKVFKEVSEDISSQMKTITQDDALIGYLMFTQLEKASKDSFNYQVSIMDENLNDIGKLNFREKNLELQAVSFDQDVLCLVYLKSDMADLKGNSMKKIRKSLDGTQNELFTQLVNLQGEIINTSSQQVELRLKDEVTYFKNSRPSTIPGRLKNEVILKNIPGKGFSLFYGDEKQRHLSIIDLTGKETWQKTMTDGNVVGMLTSPSDVYLLLQFKHQKWEGGFKLRGYNATNGTAYDNYELKDKKGNQLKVLSFEADPATGKPLVTGVIINPRRDDHFLSVKTMRRGAYDGVFTLLVNGPKKSDIKERFSYWQDGSKAPEIKTTGMLSEGKLYPDYAKTIRDFQGNTYFVGSSYVRKVNVPGIAVATILAPFIFPPIALLVSGVHKVKQTDVVLLRQDSTGKIRYENKIDASRSRSLRNKDPFSAFSNRNFYSVTNTTSKSNFLIMDEAKGAVIYNLEKKKIVRNVPHNDGNVYTYIYPAKEGHIMVMEYNQKAKETKLSIEAL</sequence>
<evidence type="ECO:0000313" key="2">
    <source>
        <dbReference type="Proteomes" id="UP000077177"/>
    </source>
</evidence>